<evidence type="ECO:0000313" key="3">
    <source>
        <dbReference type="Proteomes" id="UP000472260"/>
    </source>
</evidence>
<keyword evidence="3" id="KW-1185">Reference proteome</keyword>
<dbReference type="PANTHER" id="PTHR47526">
    <property type="entry name" value="ATP-DEPENDENT DNA HELICASE"/>
    <property type="match status" value="1"/>
</dbReference>
<feature type="domain" description="YqaJ viral recombinase" evidence="1">
    <location>
        <begin position="175"/>
        <end position="327"/>
    </location>
</feature>
<accession>A0A671PPI9</accession>
<evidence type="ECO:0000313" key="2">
    <source>
        <dbReference type="Ensembl" id="ENSSANP00000061045.1"/>
    </source>
</evidence>
<dbReference type="PANTHER" id="PTHR47526:SF4">
    <property type="entry name" value="SWIM-TYPE DOMAIN-CONTAINING PROTEIN"/>
    <property type="match status" value="1"/>
</dbReference>
<evidence type="ECO:0000259" key="1">
    <source>
        <dbReference type="Pfam" id="PF09588"/>
    </source>
</evidence>
<reference evidence="2" key="1">
    <citation type="submission" date="2025-08" db="UniProtKB">
        <authorList>
            <consortium name="Ensembl"/>
        </authorList>
    </citation>
    <scope>IDENTIFICATION</scope>
</reference>
<dbReference type="Ensembl" id="ENSSANT00000064927.1">
    <property type="protein sequence ID" value="ENSSANP00000061045.1"/>
    <property type="gene ID" value="ENSSANG00000030495.1"/>
</dbReference>
<dbReference type="Pfam" id="PF09588">
    <property type="entry name" value="YqaJ"/>
    <property type="match status" value="1"/>
</dbReference>
<dbReference type="Proteomes" id="UP000472260">
    <property type="component" value="Unassembled WGS sequence"/>
</dbReference>
<dbReference type="CDD" id="cd22343">
    <property type="entry name" value="PDDEXK_lambda_exonuclease-like"/>
    <property type="match status" value="1"/>
</dbReference>
<reference evidence="2" key="2">
    <citation type="submission" date="2025-09" db="UniProtKB">
        <authorList>
            <consortium name="Ensembl"/>
        </authorList>
    </citation>
    <scope>IDENTIFICATION</scope>
</reference>
<protein>
    <recommendedName>
        <fullName evidence="1">YqaJ viral recombinase domain-containing protein</fullName>
    </recommendedName>
</protein>
<sequence length="381" mass="43103">PYELAPLFWTDDPTILPNISYPDIVNYLVFSPSPYTAEDLKCYKGLEAYNQMVCGWVREAQQKLINDMCIVKAKVGSRTPHPTSDELSSLFNTLSTTGSKSAILSLFEPHLDDFIPKPISEKFPLVLTELRNEEALHMDYSDVLSICNDINVSVSEEQAKAVEMATRDQASSKLWFQFRAGRITASKMKTACCTDPNQPAQNFIKSVCYPQSYKFTSKATTWGCSHEKFACDMFTDEHKKSHENVKVHETGFFINPCVPYLGASPDGPISCDCCGVSVIEIKCPFCVKSDKLDSVTGFYLEKDGDGKLTLNRNHQYFYQVQTQLGVCKLESAYFVVWTEKDLHVEHILFNEEFWDMTCKKSKHIFELAIMPKLVGNGILCK</sequence>
<dbReference type="GO" id="GO:0006281">
    <property type="term" value="P:DNA repair"/>
    <property type="evidence" value="ECO:0007669"/>
    <property type="project" value="UniProtKB-ARBA"/>
</dbReference>
<organism evidence="2 3">
    <name type="scientific">Sinocyclocheilus anshuiensis</name>
    <dbReference type="NCBI Taxonomy" id="1608454"/>
    <lineage>
        <taxon>Eukaryota</taxon>
        <taxon>Metazoa</taxon>
        <taxon>Chordata</taxon>
        <taxon>Craniata</taxon>
        <taxon>Vertebrata</taxon>
        <taxon>Euteleostomi</taxon>
        <taxon>Actinopterygii</taxon>
        <taxon>Neopterygii</taxon>
        <taxon>Teleostei</taxon>
        <taxon>Ostariophysi</taxon>
        <taxon>Cypriniformes</taxon>
        <taxon>Cyprinidae</taxon>
        <taxon>Cyprininae</taxon>
        <taxon>Sinocyclocheilus</taxon>
    </lineage>
</organism>
<dbReference type="InterPro" id="IPR011335">
    <property type="entry name" value="Restrct_endonuc-II-like"/>
</dbReference>
<dbReference type="InterPro" id="IPR011604">
    <property type="entry name" value="PDDEXK-like_dom_sf"/>
</dbReference>
<dbReference type="Gene3D" id="3.90.320.10">
    <property type="match status" value="1"/>
</dbReference>
<proteinExistence type="predicted"/>
<name>A0A671PPI9_9TELE</name>
<dbReference type="SUPFAM" id="SSF52980">
    <property type="entry name" value="Restriction endonuclease-like"/>
    <property type="match status" value="1"/>
</dbReference>
<dbReference type="InterPro" id="IPR019080">
    <property type="entry name" value="YqaJ_viral_recombinase"/>
</dbReference>
<dbReference type="AlphaFoldDB" id="A0A671PPI9"/>